<feature type="signal peptide" evidence="1">
    <location>
        <begin position="1"/>
        <end position="25"/>
    </location>
</feature>
<keyword evidence="3" id="KW-1185">Reference proteome</keyword>
<dbReference type="RefSeq" id="WP_027704975.1">
    <property type="nucleotide sequence ID" value="NZ_AP018933.1"/>
</dbReference>
<dbReference type="AlphaFoldDB" id="A0A348HG02"/>
<feature type="chain" id="PRO_5017006043" evidence="1">
    <location>
        <begin position="26"/>
        <end position="131"/>
    </location>
</feature>
<evidence type="ECO:0000256" key="1">
    <source>
        <dbReference type="SAM" id="SignalP"/>
    </source>
</evidence>
<proteinExistence type="predicted"/>
<sequence length="131" mass="14801">MSAAYTLLRRTCIVLPMLLSLAACSHDTPPTKAQVQQAMENSANDFVQQAYLDALQAHDLASVRNIISQTDYAITVTDVAKCVADNTEEDTSSHWQCHVKGDITLNGHHYPIDHDIDFYHNLDERTWQMNR</sequence>
<accession>A0A348HG02</accession>
<dbReference type="KEGG" id="zpl:ZBT109_1808"/>
<dbReference type="EMBL" id="AP018933">
    <property type="protein sequence ID" value="BBG30554.1"/>
    <property type="molecule type" value="Genomic_DNA"/>
</dbReference>
<dbReference type="Proteomes" id="UP000267342">
    <property type="component" value="Chromosome"/>
</dbReference>
<evidence type="ECO:0000313" key="2">
    <source>
        <dbReference type="EMBL" id="BBG30554.1"/>
    </source>
</evidence>
<gene>
    <name evidence="2" type="ORF">ZBT109_1808</name>
</gene>
<reference evidence="2 3" key="1">
    <citation type="submission" date="2018-09" db="EMBL/GenBank/DDBJ databases">
        <title>Zymobacter palmae IAM14233 (=T109) whole genome analysis.</title>
        <authorList>
            <person name="Yanase H."/>
        </authorList>
    </citation>
    <scope>NUCLEOTIDE SEQUENCE [LARGE SCALE GENOMIC DNA]</scope>
    <source>
        <strain evidence="2 3">IAM14233</strain>
    </source>
</reference>
<dbReference type="STRING" id="1123510.GCA_000620025_01687"/>
<keyword evidence="1" id="KW-0732">Signal</keyword>
<organism evidence="2 3">
    <name type="scientific">Zymobacter palmae</name>
    <dbReference type="NCBI Taxonomy" id="33074"/>
    <lineage>
        <taxon>Bacteria</taxon>
        <taxon>Pseudomonadati</taxon>
        <taxon>Pseudomonadota</taxon>
        <taxon>Gammaproteobacteria</taxon>
        <taxon>Oceanospirillales</taxon>
        <taxon>Halomonadaceae</taxon>
        <taxon>Zymobacter group</taxon>
        <taxon>Zymobacter</taxon>
    </lineage>
</organism>
<name>A0A348HG02_9GAMM</name>
<evidence type="ECO:0000313" key="3">
    <source>
        <dbReference type="Proteomes" id="UP000267342"/>
    </source>
</evidence>
<protein>
    <submittedName>
        <fullName evidence="2">Membrane-bound lytic murein transglycosylase B</fullName>
    </submittedName>
</protein>